<protein>
    <submittedName>
        <fullName evidence="3">Uncharacterized protein</fullName>
    </submittedName>
</protein>
<feature type="transmembrane region" description="Helical" evidence="2">
    <location>
        <begin position="20"/>
        <end position="38"/>
    </location>
</feature>
<reference evidence="3 4" key="1">
    <citation type="submission" date="2019-09" db="EMBL/GenBank/DDBJ databases">
        <authorList>
            <person name="Duangmal K."/>
            <person name="Teo W.F.A."/>
            <person name="Lipun K."/>
        </authorList>
    </citation>
    <scope>NUCLEOTIDE SEQUENCE [LARGE SCALE GENOMIC DNA]</scope>
    <source>
        <strain evidence="3 4">K1PN6</strain>
    </source>
</reference>
<organism evidence="3 4">
    <name type="scientific">Streptomyces acidicola</name>
    <dbReference type="NCBI Taxonomy" id="2596892"/>
    <lineage>
        <taxon>Bacteria</taxon>
        <taxon>Bacillati</taxon>
        <taxon>Actinomycetota</taxon>
        <taxon>Actinomycetes</taxon>
        <taxon>Kitasatosporales</taxon>
        <taxon>Streptomycetaceae</taxon>
        <taxon>Streptomyces</taxon>
    </lineage>
</organism>
<evidence type="ECO:0000256" key="1">
    <source>
        <dbReference type="SAM" id="MobiDB-lite"/>
    </source>
</evidence>
<evidence type="ECO:0000256" key="2">
    <source>
        <dbReference type="SAM" id="Phobius"/>
    </source>
</evidence>
<comment type="caution">
    <text evidence="3">The sequence shown here is derived from an EMBL/GenBank/DDBJ whole genome shotgun (WGS) entry which is preliminary data.</text>
</comment>
<keyword evidence="4" id="KW-1185">Reference proteome</keyword>
<evidence type="ECO:0000313" key="3">
    <source>
        <dbReference type="EMBL" id="MPY54546.1"/>
    </source>
</evidence>
<proteinExistence type="predicted"/>
<evidence type="ECO:0000313" key="4">
    <source>
        <dbReference type="Proteomes" id="UP000373149"/>
    </source>
</evidence>
<dbReference type="RefSeq" id="WP_152869170.1">
    <property type="nucleotide sequence ID" value="NZ_VMNX01000287.1"/>
</dbReference>
<dbReference type="EMBL" id="VMNX01000287">
    <property type="protein sequence ID" value="MPY54546.1"/>
    <property type="molecule type" value="Genomic_DNA"/>
</dbReference>
<accession>A0A5N8X5W1</accession>
<keyword evidence="2" id="KW-0472">Membrane</keyword>
<dbReference type="AlphaFoldDB" id="A0A5N8X5W1"/>
<name>A0A5N8X5W1_9ACTN</name>
<sequence length="380" mass="40492">MRNTDPFVWFRENSDTIYRWLGIAGAALLLFLLLRMWAMRWGGWRAAWARLRREVAVTAYAFAEPLRAWTRYRRALRLLVRRLGNPATWRDAERALAAARLAIAPARPYAALVGIDTVTVLLAGRGEPESWTVDRAELPSVTPEAADVRPIVVAVGVAEHDGEQSCAFLDLAVGPPVLSVTGEDRASGALVQALAAQLDVRLPRPLVVVAEGVHRHHAGEPVREAYRAARETPPRLGIAPVLVAAELPDPLPPELAAPPGDTPALRVLVRGPGRGYVRTLLTDQYGRLAVPGTPLLVRCDALGRAIARVLSGIPPVLPPAPAAEAVGGLGDVDLFEEGEESAEVFRTGPPRPAGSAAAPVSAPLPPETAAPSPAVKRAAP</sequence>
<gene>
    <name evidence="3" type="ORF">FPZ41_40715</name>
</gene>
<dbReference type="Proteomes" id="UP000373149">
    <property type="component" value="Unassembled WGS sequence"/>
</dbReference>
<keyword evidence="2" id="KW-0812">Transmembrane</keyword>
<keyword evidence="2" id="KW-1133">Transmembrane helix</keyword>
<feature type="region of interest" description="Disordered" evidence="1">
    <location>
        <begin position="337"/>
        <end position="380"/>
    </location>
</feature>